<feature type="compositionally biased region" description="Basic and acidic residues" evidence="1">
    <location>
        <begin position="2227"/>
        <end position="2266"/>
    </location>
</feature>
<dbReference type="PANTHER" id="PTHR31513:SF2">
    <property type="entry name" value="MRAZ"/>
    <property type="match status" value="1"/>
</dbReference>
<evidence type="ECO:0000256" key="1">
    <source>
        <dbReference type="SAM" id="MobiDB-lite"/>
    </source>
</evidence>
<accession>A0A5A8DA18</accession>
<organism evidence="3 4">
    <name type="scientific">Cafeteria roenbergensis</name>
    <name type="common">Marine flagellate</name>
    <dbReference type="NCBI Taxonomy" id="33653"/>
    <lineage>
        <taxon>Eukaryota</taxon>
        <taxon>Sar</taxon>
        <taxon>Stramenopiles</taxon>
        <taxon>Bigyra</taxon>
        <taxon>Opalozoa</taxon>
        <taxon>Bicosoecida</taxon>
        <taxon>Cafeteriaceae</taxon>
        <taxon>Cafeteria</taxon>
    </lineage>
</organism>
<feature type="region of interest" description="Disordered" evidence="1">
    <location>
        <begin position="2137"/>
        <end position="2207"/>
    </location>
</feature>
<feature type="compositionally biased region" description="Low complexity" evidence="1">
    <location>
        <begin position="1851"/>
        <end position="1873"/>
    </location>
</feature>
<evidence type="ECO:0000313" key="3">
    <source>
        <dbReference type="EMBL" id="KAA0162393.1"/>
    </source>
</evidence>
<feature type="region of interest" description="Disordered" evidence="1">
    <location>
        <begin position="2220"/>
        <end position="2296"/>
    </location>
</feature>
<evidence type="ECO:0000256" key="2">
    <source>
        <dbReference type="SAM" id="Phobius"/>
    </source>
</evidence>
<dbReference type="Proteomes" id="UP000324907">
    <property type="component" value="Unassembled WGS sequence"/>
</dbReference>
<feature type="transmembrane region" description="Helical" evidence="2">
    <location>
        <begin position="1815"/>
        <end position="1842"/>
    </location>
</feature>
<proteinExistence type="predicted"/>
<dbReference type="EMBL" id="VLTL01000081">
    <property type="protein sequence ID" value="KAA0162393.1"/>
    <property type="molecule type" value="Genomic_DNA"/>
</dbReference>
<keyword evidence="2" id="KW-0472">Membrane</keyword>
<keyword evidence="2" id="KW-0812">Transmembrane</keyword>
<reference evidence="3 4" key="1">
    <citation type="submission" date="2019-07" db="EMBL/GenBank/DDBJ databases">
        <title>Genomes of Cafeteria roenbergensis.</title>
        <authorList>
            <person name="Fischer M.G."/>
            <person name="Hackl T."/>
            <person name="Roman M."/>
        </authorList>
    </citation>
    <scope>NUCLEOTIDE SEQUENCE [LARGE SCALE GENOMIC DNA]</scope>
    <source>
        <strain evidence="3 4">RCC970-E3</strain>
    </source>
</reference>
<feature type="region of interest" description="Disordered" evidence="1">
    <location>
        <begin position="1851"/>
        <end position="1874"/>
    </location>
</feature>
<sequence>MHSTPPTRQTWRSLLTIGAVTSAPGTGSPVVHVQGGTTLTFAGVAAAAVQTGLATSVVRPDDLDGGAVTLQTRSTVMQPLEVSAASITVHEHGRAVLPPTVVVRGASLVVDGELVGMRSLLLDTGSSATLSKLGGIWLTEGVTTALGAAELWVEDTASLTLPELPAQQFRLLARDSLTVATGAAITADGRGYVQNQRHASCGSGPARWGGFHGGGPAGKACGDYEWPTLAGAGGTPGTGAGGTGGGSLIILCNASASSEVSINGTVSARGTTGGGTGSYAYAGGAGAGGSILIVASRMSGWGTVSADGGDARTGNPVSFSGYAGSGGRVALHISGSRAADFHGAVTARSGAPAGDAGLPGGPGSVFWCELAGSAAGPDDEANPFRCALRRLEVDNSNFATPATMHSQIVPVAPGRTRFEVDELHLGRTARLSLAPLAAFDPTDSPDVRSLLTIGAVTSAPGTGSPVVHVQGGTTLTFAGVAAAAVQTGLATSVVRPDDLDGGAVTLQTRSTVMQPLEVSAASITVHEHGRAVLPPTVVVRGASLVVDGELVGMRSLLLDTGSSATLSKLGGIWVNDTALGAAGESWAQWACESDLVPACASRGQLRASGDARGRYGLARLRMVGDATLELTEGVTALGRSGANQRHASCGSGPARWGGFHGGGPAGKACGDYEWPTLAGAGGTPGTGAGGTGGGSLIILCNASASSEVSINGTVSARGTTGGGTGSYAYAGGAGAGGSILIVASRMSGWGTVSADGGDARTGNPVSFSGYAGSGGRVALHISGSRAADFHGAVTARSGAPAGDAGLPGGPGSVFWCELAGSAAGPDDETNPFRCALRRLEVDNSNFATPATMHSQIVPVAPGRTRFEVDELHLGRTARLSLAPLAAFDPTDSPDVRSLLTIGAVTSAPGTGSPVVHVQGGTTLTFAGVAAAAVQTGLATSVVRPDDLDGGAVTLQTRSTVMQPLEVSAASITVHEHGRAVLPPTVVVRGASLVVDGELVGMRSLLLDTGSSATLSKLGGIWVNDTALGAAGESWAQWACESDLVPACASRGQLRASGDARGRYGLARLRMVGDATLELTEGVTALGAAELWVEDTASLTLPELPAQQFRLLARDSLTVATGAAITADGRGYVQNQRHASEVSINGTVSARGTTGGGTGSYAYAGGAGAGGSILIVASRMSGWGTVSADGGDARTGNPVSFSGYAGSGGRVALHISGSRAADFHGAVTARSGAPAGDAGLPGGPGSVFWCELAGSAAGPDDETNPFRCALRRLEVDNSNFATPATMHSQIVPVAPGRTRFEVDELHLGRTARLSLAPLAAFDPTDSPDVRSLLTIGAVTSAPGTGSPVVHVQGGTTLTFAGVAAAAVQTGLATSVVRPDDLDGGAVTLQTRSTVMQPLEVSAASITVHEHGRAVLPPTVVVRGASLVVDGELVGMRSLLLDTGSSATLSKLGGIWVNDTALGAAGESWAQWACESDLVPACASRGQLRASGDARGRYGLARLRMVGDATLELTEGVTALGAAELWVEDTASLTLPELPAQQFRLLARDSLTVATGAAITADGRGYVQNQRHASCGSGPARWGGFHGGGPAGKACGDYEWPTLAGAGGTPGTGAGGTGGGFPDHPLQRVRLQRVFRCVAVSAATRLRITDTEVGTCLAPRDSFVECQVPVQGRGASMLALEYSAGGSAIGPWERAQAFYVDTGRYYVTGRSGVPSGLRIAQTPAVFVQVAAVGMGVLDLAEHGHFALALSQLHAHAPAVVRRTSELMVSTTGLLPGAWAVFQPILGLDTSVPDGFDQVEPTAISVLRTPLSIPASDMVTLAAATLVAAQLVVFAVYAVLAVVAVPRKSAATSGRTGRAAGARGRGSSSSALSLARPGLEDQATETPGFSGAVALVHRAGIAMVTIALVFFGTFTLIALNDINTPSSQDGEDGSRRTAGWVGLLVVSVGFTALEASLTLLRQPLAWCPGPCGRMGLGADVSAAVASPHLVHAYEGRGARLVDPTGRASHEAASGRAWLLAKHVDRILTAVVLVWLAPRPGAQAGAFMAKQVLLLTALLALRPTRSSSAWGAELLVTGTRVATLLLCLAFVAPLRIEDIELSKSLGTAVVAIQILVALMLVAFVAVRSPPVARLVSRCCPAGSTTAGTRSERSAKQPSLRFAATQRGVPKKARGARTGGQAQASLSSPQSGLSMHSNPMSSLPASPDQVRTQVESLLTRTAFSPLNADSASRSHERDLLPREDIADGSRGETAEMECGREPSDMLDKDAADAACRAGRQERRRPADNPMLSPRKLVGKAP</sequence>
<evidence type="ECO:0000313" key="4">
    <source>
        <dbReference type="Proteomes" id="UP000324907"/>
    </source>
</evidence>
<feature type="transmembrane region" description="Helical" evidence="2">
    <location>
        <begin position="2100"/>
        <end position="2122"/>
    </location>
</feature>
<protein>
    <submittedName>
        <fullName evidence="3">Uncharacterized protein</fullName>
    </submittedName>
</protein>
<keyword evidence="2" id="KW-1133">Transmembrane helix</keyword>
<feature type="compositionally biased region" description="Polar residues" evidence="1">
    <location>
        <begin position="2180"/>
        <end position="2207"/>
    </location>
</feature>
<feature type="transmembrane region" description="Helical" evidence="2">
    <location>
        <begin position="1936"/>
        <end position="1957"/>
    </location>
</feature>
<feature type="transmembrane region" description="Helical" evidence="2">
    <location>
        <begin position="2069"/>
        <end position="2088"/>
    </location>
</feature>
<gene>
    <name evidence="3" type="ORF">FNF28_04730</name>
</gene>
<feature type="transmembrane region" description="Helical" evidence="2">
    <location>
        <begin position="1896"/>
        <end position="1916"/>
    </location>
</feature>
<dbReference type="PANTHER" id="PTHR31513">
    <property type="entry name" value="EPHRIN TYPE-B RECEPTOR"/>
    <property type="match status" value="1"/>
</dbReference>
<comment type="caution">
    <text evidence="3">The sequence shown here is derived from an EMBL/GenBank/DDBJ whole genome shotgun (WGS) entry which is preliminary data.</text>
</comment>
<name>A0A5A8DA18_CAFRO</name>